<dbReference type="OrthoDB" id="4772757at2759"/>
<dbReference type="eggNOG" id="KOG1082">
    <property type="taxonomic scope" value="Eukaryota"/>
</dbReference>
<evidence type="ECO:0000313" key="6">
    <source>
        <dbReference type="Proteomes" id="UP000007115"/>
    </source>
</evidence>
<dbReference type="PANTHER" id="PTHR24193:SF121">
    <property type="entry name" value="ADA2A-CONTAINING COMPLEX COMPONENT 3, ISOFORM D"/>
    <property type="match status" value="1"/>
</dbReference>
<dbReference type="InterPro" id="IPR002110">
    <property type="entry name" value="Ankyrin_rpt"/>
</dbReference>
<proteinExistence type="predicted"/>
<dbReference type="RefSeq" id="XP_013959133.1">
    <property type="nucleotide sequence ID" value="XM_014103658.1"/>
</dbReference>
<feature type="repeat" description="ANK" evidence="3">
    <location>
        <begin position="150"/>
        <end position="182"/>
    </location>
</feature>
<accession>G9ML42</accession>
<evidence type="ECO:0000313" key="5">
    <source>
        <dbReference type="EMBL" id="EHK24936.1"/>
    </source>
</evidence>
<dbReference type="SUPFAM" id="SSF48403">
    <property type="entry name" value="Ankyrin repeat"/>
    <property type="match status" value="1"/>
</dbReference>
<dbReference type="EMBL" id="ABDF02000004">
    <property type="protein sequence ID" value="EHK24936.1"/>
    <property type="molecule type" value="Genomic_DNA"/>
</dbReference>
<dbReference type="Gene3D" id="1.25.40.20">
    <property type="entry name" value="Ankyrin repeat-containing domain"/>
    <property type="match status" value="1"/>
</dbReference>
<reference evidence="5 6" key="1">
    <citation type="journal article" date="2011" name="Genome Biol.">
        <title>Comparative genome sequence analysis underscores mycoparasitism as the ancestral life style of Trichoderma.</title>
        <authorList>
            <person name="Kubicek C.P."/>
            <person name="Herrera-Estrella A."/>
            <person name="Seidl-Seiboth V."/>
            <person name="Martinez D.A."/>
            <person name="Druzhinina I.S."/>
            <person name="Thon M."/>
            <person name="Zeilinger S."/>
            <person name="Casas-Flores S."/>
            <person name="Horwitz B.A."/>
            <person name="Mukherjee P.K."/>
            <person name="Mukherjee M."/>
            <person name="Kredics L."/>
            <person name="Alcaraz L.D."/>
            <person name="Aerts A."/>
            <person name="Antal Z."/>
            <person name="Atanasova L."/>
            <person name="Cervantes-Badillo M.G."/>
            <person name="Challacombe J."/>
            <person name="Chertkov O."/>
            <person name="McCluskey K."/>
            <person name="Coulpier F."/>
            <person name="Deshpande N."/>
            <person name="von Doehren H."/>
            <person name="Ebbole D.J."/>
            <person name="Esquivel-Naranjo E.U."/>
            <person name="Fekete E."/>
            <person name="Flipphi M."/>
            <person name="Glaser F."/>
            <person name="Gomez-Rodriguez E.Y."/>
            <person name="Gruber S."/>
            <person name="Han C."/>
            <person name="Henrissat B."/>
            <person name="Hermosa R."/>
            <person name="Hernandez-Onate M."/>
            <person name="Karaffa L."/>
            <person name="Kosti I."/>
            <person name="Le Crom S."/>
            <person name="Lindquist E."/>
            <person name="Lucas S."/>
            <person name="Luebeck M."/>
            <person name="Luebeck P.S."/>
            <person name="Margeot A."/>
            <person name="Metz B."/>
            <person name="Misra M."/>
            <person name="Nevalainen H."/>
            <person name="Omann M."/>
            <person name="Packer N."/>
            <person name="Perrone G."/>
            <person name="Uresti-Rivera E.E."/>
            <person name="Salamov A."/>
            <person name="Schmoll M."/>
            <person name="Seiboth B."/>
            <person name="Shapiro H."/>
            <person name="Sukno S."/>
            <person name="Tamayo-Ramos J.A."/>
            <person name="Tisch D."/>
            <person name="Wiest A."/>
            <person name="Wilkinson H.H."/>
            <person name="Zhang M."/>
            <person name="Coutinho P.M."/>
            <person name="Kenerley C.M."/>
            <person name="Monte E."/>
            <person name="Baker S.E."/>
            <person name="Grigoriev I.V."/>
        </authorList>
    </citation>
    <scope>NUCLEOTIDE SEQUENCE [LARGE SCALE GENOMIC DNA]</scope>
    <source>
        <strain evidence="6">Gv29-8 / FGSC 10586</strain>
    </source>
</reference>
<keyword evidence="6" id="KW-1185">Reference proteome</keyword>
<evidence type="ECO:0000256" key="2">
    <source>
        <dbReference type="ARBA" id="ARBA00023043"/>
    </source>
</evidence>
<gene>
    <name evidence="5" type="ORF">TRIVIDRAFT_61688</name>
</gene>
<dbReference type="PROSITE" id="PS50088">
    <property type="entry name" value="ANK_REPEAT"/>
    <property type="match status" value="1"/>
</dbReference>
<feature type="compositionally biased region" description="Polar residues" evidence="4">
    <location>
        <begin position="1"/>
        <end position="10"/>
    </location>
</feature>
<dbReference type="Pfam" id="PF12796">
    <property type="entry name" value="Ank_2"/>
    <property type="match status" value="1"/>
</dbReference>
<feature type="region of interest" description="Disordered" evidence="4">
    <location>
        <begin position="1"/>
        <end position="26"/>
    </location>
</feature>
<dbReference type="GO" id="GO:0005634">
    <property type="term" value="C:nucleus"/>
    <property type="evidence" value="ECO:0007669"/>
    <property type="project" value="TreeGrafter"/>
</dbReference>
<protein>
    <submittedName>
        <fullName evidence="5">Uncharacterized protein</fullName>
    </submittedName>
</protein>
<dbReference type="VEuPathDB" id="FungiDB:TRIVIDRAFT_61688"/>
<comment type="caution">
    <text evidence="5">The sequence shown here is derived from an EMBL/GenBank/DDBJ whole genome shotgun (WGS) entry which is preliminary data.</text>
</comment>
<dbReference type="SMART" id="SM00248">
    <property type="entry name" value="ANK"/>
    <property type="match status" value="4"/>
</dbReference>
<dbReference type="HOGENOM" id="CLU_1047879_0_0_1"/>
<dbReference type="OMA" id="AVCKSAM"/>
<dbReference type="GeneID" id="25796264"/>
<keyword evidence="1" id="KW-0677">Repeat</keyword>
<dbReference type="STRING" id="413071.G9ML42"/>
<dbReference type="PANTHER" id="PTHR24193">
    <property type="entry name" value="ANKYRIN REPEAT PROTEIN"/>
    <property type="match status" value="1"/>
</dbReference>
<dbReference type="AlphaFoldDB" id="G9ML42"/>
<evidence type="ECO:0000256" key="4">
    <source>
        <dbReference type="SAM" id="MobiDB-lite"/>
    </source>
</evidence>
<dbReference type="GO" id="GO:0045944">
    <property type="term" value="P:positive regulation of transcription by RNA polymerase II"/>
    <property type="evidence" value="ECO:0007669"/>
    <property type="project" value="TreeGrafter"/>
</dbReference>
<keyword evidence="2 3" id="KW-0040">ANK repeat</keyword>
<sequence>MEETPTSNPKDPTLRDGPGNQNTPNLKNYAARNWPLHLEVVPRLSWPLETAQTANRALAVRSPSLCSMIDSLNIRPFLCTDAWTNPLIYTAYLGATQLTDMLISEGLDMHEYITQWDLDEALLNASSAGKLETIHLLLAKGAGVDPENATYRNPLREAAEGGHIEIVRFLLESEATSAALNDGAVCKSAMNAAAGGDHFDIIEMLVRNGTEVDESTLEAVAGSSRDEAVLLECLQFLLDNSNGITKEGALCAAAFKGNWKAFELLL</sequence>
<evidence type="ECO:0000256" key="1">
    <source>
        <dbReference type="ARBA" id="ARBA00022737"/>
    </source>
</evidence>
<dbReference type="InParanoid" id="G9ML42"/>
<dbReference type="Proteomes" id="UP000007115">
    <property type="component" value="Unassembled WGS sequence"/>
</dbReference>
<dbReference type="InterPro" id="IPR036770">
    <property type="entry name" value="Ankyrin_rpt-contain_sf"/>
</dbReference>
<name>G9ML42_HYPVG</name>
<feature type="non-terminal residue" evidence="5">
    <location>
        <position position="266"/>
    </location>
</feature>
<organism evidence="5 6">
    <name type="scientific">Hypocrea virens (strain Gv29-8 / FGSC 10586)</name>
    <name type="common">Gliocladium virens</name>
    <name type="synonym">Trichoderma virens</name>
    <dbReference type="NCBI Taxonomy" id="413071"/>
    <lineage>
        <taxon>Eukaryota</taxon>
        <taxon>Fungi</taxon>
        <taxon>Dikarya</taxon>
        <taxon>Ascomycota</taxon>
        <taxon>Pezizomycotina</taxon>
        <taxon>Sordariomycetes</taxon>
        <taxon>Hypocreomycetidae</taxon>
        <taxon>Hypocreales</taxon>
        <taxon>Hypocreaceae</taxon>
        <taxon>Trichoderma</taxon>
    </lineage>
</organism>
<evidence type="ECO:0000256" key="3">
    <source>
        <dbReference type="PROSITE-ProRule" id="PRU00023"/>
    </source>
</evidence>
<dbReference type="GO" id="GO:0000976">
    <property type="term" value="F:transcription cis-regulatory region binding"/>
    <property type="evidence" value="ECO:0007669"/>
    <property type="project" value="TreeGrafter"/>
</dbReference>
<dbReference type="InterPro" id="IPR050663">
    <property type="entry name" value="Ankyrin-SOCS_Box"/>
</dbReference>